<protein>
    <submittedName>
        <fullName evidence="1">Putative lipoprotein</fullName>
    </submittedName>
</protein>
<dbReference type="PROSITE" id="PS51257">
    <property type="entry name" value="PROKAR_LIPOPROTEIN"/>
    <property type="match status" value="1"/>
</dbReference>
<dbReference type="InterPro" id="IPR013783">
    <property type="entry name" value="Ig-like_fold"/>
</dbReference>
<proteinExistence type="predicted"/>
<gene>
    <name evidence="1" type="ORF">CCYN2B_140052</name>
</gene>
<organism evidence="1 2">
    <name type="scientific">Capnocytophaga cynodegmi</name>
    <dbReference type="NCBI Taxonomy" id="28189"/>
    <lineage>
        <taxon>Bacteria</taxon>
        <taxon>Pseudomonadati</taxon>
        <taxon>Bacteroidota</taxon>
        <taxon>Flavobacteriia</taxon>
        <taxon>Flavobacteriales</taxon>
        <taxon>Flavobacteriaceae</taxon>
        <taxon>Capnocytophaga</taxon>
    </lineage>
</organism>
<keyword evidence="1" id="KW-0449">Lipoprotein</keyword>
<dbReference type="PANTHER" id="PTHR41339">
    <property type="entry name" value="LIPL48"/>
    <property type="match status" value="1"/>
</dbReference>
<dbReference type="RefSeq" id="WP_231550815.1">
    <property type="nucleotide sequence ID" value="NZ_CDOD01000006.1"/>
</dbReference>
<dbReference type="STRING" id="28189.CCYN74_210082"/>
<evidence type="ECO:0000313" key="2">
    <source>
        <dbReference type="Proteomes" id="UP000038055"/>
    </source>
</evidence>
<dbReference type="eggNOG" id="COG2182">
    <property type="taxonomic scope" value="Bacteria"/>
</dbReference>
<dbReference type="EMBL" id="CDOD01000006">
    <property type="protein sequence ID" value="CEN33116.1"/>
    <property type="molecule type" value="Genomic_DNA"/>
</dbReference>
<name>A0A0B7H0P7_9FLAO</name>
<accession>A0A0B7H0P7</accession>
<sequence length="532" mass="58754">MKLKTMIFIIFSVIAAVSCEREKVIELSASTIAIENYSGEVIAREPSEKVFLNVVAEAPAGISKIEVLVSGKVVATENPENAFTYNYEYEYDVPATATLGEEVTISFKLEDKQGHSFVTPTVIIRVAQPFEIADFSIGGKAFKKISGRINKNIVLTNDQKWLIDGVVSVDDGANLTINEGTTVYFRTFNSDKYSQLVIMRGGKITASGTRLQPIVFTSDKVLSGTASREDWGGIYINGSAPTNAATTVLLDGFRYGGNNPDDNSGTLKFVRIEYTGKGGLHSLQLNGVGSKTTIEYIQSFDSYNNAFRLRGGRVSLRYIAGIQHGGYGIWADEGWQGNGQFWIFQTNIKATLNPVNYWNQARSIEFRNDNSIFDKQPRTTFKVSNVTLIGNGSGGLEFGTRRGVRIRRGAEGLFHNSIITEFPSDGVRVEDLPLERLGVTTKIDNIHSFNNAINWEQEAKTFFFESGKYNLSEKSVSGITRDNFVGVAPTIFNPTSLGSWFVDAPYIGAVNPSKDWTKGGEWFKNYDGTLRK</sequence>
<reference evidence="2" key="1">
    <citation type="submission" date="2015-01" db="EMBL/GenBank/DDBJ databases">
        <authorList>
            <person name="MANFREDI Pablo"/>
        </authorList>
    </citation>
    <scope>NUCLEOTIDE SEQUENCE [LARGE SCALE GENOMIC DNA]</scope>
    <source>
        <strain evidence="2">Ccyn2B</strain>
    </source>
</reference>
<dbReference type="Gene3D" id="2.60.40.10">
    <property type="entry name" value="Immunoglobulins"/>
    <property type="match status" value="1"/>
</dbReference>
<dbReference type="PANTHER" id="PTHR41339:SF1">
    <property type="entry name" value="SECRETED PROTEIN"/>
    <property type="match status" value="1"/>
</dbReference>
<dbReference type="Proteomes" id="UP000038055">
    <property type="component" value="Unassembled WGS sequence"/>
</dbReference>
<evidence type="ECO:0000313" key="1">
    <source>
        <dbReference type="EMBL" id="CEN33116.1"/>
    </source>
</evidence>
<keyword evidence="2" id="KW-1185">Reference proteome</keyword>
<dbReference type="AlphaFoldDB" id="A0A0B7H0P7"/>